<evidence type="ECO:0000256" key="1">
    <source>
        <dbReference type="ARBA" id="ARBA00023015"/>
    </source>
</evidence>
<evidence type="ECO:0000259" key="4">
    <source>
        <dbReference type="PROSITE" id="PS51118"/>
    </source>
</evidence>
<evidence type="ECO:0000256" key="2">
    <source>
        <dbReference type="ARBA" id="ARBA00023125"/>
    </source>
</evidence>
<keyword evidence="1" id="KW-0805">Transcription regulation</keyword>
<dbReference type="InterPro" id="IPR036388">
    <property type="entry name" value="WH-like_DNA-bd_sf"/>
</dbReference>
<dbReference type="Pfam" id="PF01638">
    <property type="entry name" value="HxlR"/>
    <property type="match status" value="1"/>
</dbReference>
<comment type="caution">
    <text evidence="5">The sequence shown here is derived from an EMBL/GenBank/DDBJ whole genome shotgun (WGS) entry which is preliminary data.</text>
</comment>
<feature type="domain" description="HTH hxlR-type" evidence="4">
    <location>
        <begin position="14"/>
        <end position="113"/>
    </location>
</feature>
<dbReference type="InterPro" id="IPR036390">
    <property type="entry name" value="WH_DNA-bd_sf"/>
</dbReference>
<keyword evidence="3" id="KW-0804">Transcription</keyword>
<dbReference type="PROSITE" id="PS51118">
    <property type="entry name" value="HTH_HXLR"/>
    <property type="match status" value="1"/>
</dbReference>
<gene>
    <name evidence="5" type="ORF">B0H50_10250</name>
</gene>
<reference evidence="5 6" key="1">
    <citation type="submission" date="2018-05" db="EMBL/GenBank/DDBJ databases">
        <title>Animal gut microbial communities from fecal samples from Wisconsin, USA.</title>
        <authorList>
            <person name="Neumann A."/>
        </authorList>
    </citation>
    <scope>NUCLEOTIDE SEQUENCE [LARGE SCALE GENOMIC DNA]</scope>
    <source>
        <strain evidence="5 6">UWS4</strain>
    </source>
</reference>
<name>A0ABX5LRH2_9BACT</name>
<proteinExistence type="predicted"/>
<evidence type="ECO:0000256" key="3">
    <source>
        <dbReference type="ARBA" id="ARBA00023163"/>
    </source>
</evidence>
<dbReference type="InterPro" id="IPR002577">
    <property type="entry name" value="HTH_HxlR"/>
</dbReference>
<protein>
    <submittedName>
        <fullName evidence="5">HxlR family transcriptional regulator</fullName>
    </submittedName>
</protein>
<keyword evidence="2" id="KW-0238">DNA-binding</keyword>
<organism evidence="5 6">
    <name type="scientific">Hallerella porci</name>
    <dbReference type="NCBI Taxonomy" id="1945871"/>
    <lineage>
        <taxon>Bacteria</taxon>
        <taxon>Pseudomonadati</taxon>
        <taxon>Fibrobacterota</taxon>
        <taxon>Fibrobacteria</taxon>
        <taxon>Fibrobacterales</taxon>
        <taxon>Fibrobacteraceae</taxon>
        <taxon>Hallerella</taxon>
    </lineage>
</organism>
<evidence type="ECO:0000313" key="6">
    <source>
        <dbReference type="Proteomes" id="UP000245523"/>
    </source>
</evidence>
<sequence length="122" mass="14082">MAKLEILDENFPTCPIRNVLSRIGDKWSILILYTLNQKPATRFKELHRSIPDISQKMLTSTLKTLEADGLILRKAFPVVPPRVEYSLSHRGETLMPIIQELIDWALQNMKKIVNERKKSQVA</sequence>
<dbReference type="Gene3D" id="1.10.10.10">
    <property type="entry name" value="Winged helix-like DNA-binding domain superfamily/Winged helix DNA-binding domain"/>
    <property type="match status" value="1"/>
</dbReference>
<evidence type="ECO:0000313" key="5">
    <source>
        <dbReference type="EMBL" id="PWL03878.1"/>
    </source>
</evidence>
<dbReference type="Proteomes" id="UP000245523">
    <property type="component" value="Unassembled WGS sequence"/>
</dbReference>
<keyword evidence="6" id="KW-1185">Reference proteome</keyword>
<dbReference type="SUPFAM" id="SSF46785">
    <property type="entry name" value="Winged helix' DNA-binding domain"/>
    <property type="match status" value="1"/>
</dbReference>
<dbReference type="PANTHER" id="PTHR33204:SF39">
    <property type="entry name" value="TRANSCRIPTIONAL REGULATORY PROTEIN"/>
    <property type="match status" value="1"/>
</dbReference>
<dbReference type="PANTHER" id="PTHR33204">
    <property type="entry name" value="TRANSCRIPTIONAL REGULATOR, MARR FAMILY"/>
    <property type="match status" value="1"/>
</dbReference>
<dbReference type="RefSeq" id="WP_106197609.1">
    <property type="nucleotide sequence ID" value="NZ_JAXEIU010000031.1"/>
</dbReference>
<dbReference type="EMBL" id="QGHD01000002">
    <property type="protein sequence ID" value="PWL03878.1"/>
    <property type="molecule type" value="Genomic_DNA"/>
</dbReference>
<accession>A0ABX5LRH2</accession>